<dbReference type="AlphaFoldDB" id="A0A9P6NJ24"/>
<keyword evidence="5" id="KW-0812">Transmembrane</keyword>
<gene>
    <name evidence="17" type="ORF">CROQUDRAFT_76005</name>
</gene>
<evidence type="ECO:0000256" key="1">
    <source>
        <dbReference type="ARBA" id="ARBA00001913"/>
    </source>
</evidence>
<evidence type="ECO:0000256" key="2">
    <source>
        <dbReference type="ARBA" id="ARBA00004651"/>
    </source>
</evidence>
<comment type="catalytic activity">
    <reaction evidence="13">
        <text>a 1,2-diacyl-sn-glycerol + H2O = a 2-acylglycerol + a fatty acid + H(+)</text>
        <dbReference type="Rhea" id="RHEA:33275"/>
        <dbReference type="ChEBI" id="CHEBI:15377"/>
        <dbReference type="ChEBI" id="CHEBI:15378"/>
        <dbReference type="ChEBI" id="CHEBI:17389"/>
        <dbReference type="ChEBI" id="CHEBI:17815"/>
        <dbReference type="ChEBI" id="CHEBI:28868"/>
        <dbReference type="EC" id="3.1.1.116"/>
    </reaction>
    <physiologicalReaction direction="left-to-right" evidence="13">
        <dbReference type="Rhea" id="RHEA:33276"/>
    </physiologicalReaction>
</comment>
<comment type="cofactor">
    <cofactor evidence="1">
        <name>Ca(2+)</name>
        <dbReference type="ChEBI" id="CHEBI:29108"/>
    </cofactor>
</comment>
<evidence type="ECO:0000313" key="17">
    <source>
        <dbReference type="EMBL" id="KAG0147915.1"/>
    </source>
</evidence>
<protein>
    <recommendedName>
        <fullName evidence="14">sn-1-specific diacylglycerol lipase</fullName>
        <ecNumber evidence="14">3.1.1.116</ecNumber>
    </recommendedName>
</protein>
<accession>A0A9P6NJ24</accession>
<proteinExistence type="predicted"/>
<evidence type="ECO:0000256" key="8">
    <source>
        <dbReference type="ARBA" id="ARBA00022837"/>
    </source>
</evidence>
<feature type="region of interest" description="Disordered" evidence="15">
    <location>
        <begin position="282"/>
        <end position="351"/>
    </location>
</feature>
<evidence type="ECO:0000256" key="13">
    <source>
        <dbReference type="ARBA" id="ARBA00024531"/>
    </source>
</evidence>
<dbReference type="OrthoDB" id="438440at2759"/>
<evidence type="ECO:0000256" key="6">
    <source>
        <dbReference type="ARBA" id="ARBA00022723"/>
    </source>
</evidence>
<comment type="caution">
    <text evidence="17">The sequence shown here is derived from an EMBL/GenBank/DDBJ whole genome shotgun (WGS) entry which is preliminary data.</text>
</comment>
<dbReference type="GO" id="GO:0019369">
    <property type="term" value="P:arachidonate metabolic process"/>
    <property type="evidence" value="ECO:0007669"/>
    <property type="project" value="TreeGrafter"/>
</dbReference>
<dbReference type="GO" id="GO:0016298">
    <property type="term" value="F:lipase activity"/>
    <property type="evidence" value="ECO:0007669"/>
    <property type="project" value="TreeGrafter"/>
</dbReference>
<feature type="region of interest" description="Disordered" evidence="15">
    <location>
        <begin position="232"/>
        <end position="251"/>
    </location>
</feature>
<evidence type="ECO:0000256" key="5">
    <source>
        <dbReference type="ARBA" id="ARBA00022692"/>
    </source>
</evidence>
<keyword evidence="9" id="KW-0442">Lipid degradation</keyword>
<keyword evidence="3" id="KW-1003">Cell membrane</keyword>
<keyword evidence="11" id="KW-0443">Lipid metabolism</keyword>
<comment type="subcellular location">
    <subcellularLocation>
        <location evidence="2">Cell membrane</location>
        <topology evidence="2">Multi-pass membrane protein</topology>
    </subcellularLocation>
</comment>
<keyword evidence="12" id="KW-0472">Membrane</keyword>
<keyword evidence="4" id="KW-0597">Phosphoprotein</keyword>
<evidence type="ECO:0000313" key="18">
    <source>
        <dbReference type="Proteomes" id="UP000886653"/>
    </source>
</evidence>
<name>A0A9P6NJ24_9BASI</name>
<dbReference type="Gene3D" id="3.40.50.1820">
    <property type="entry name" value="alpha/beta hydrolase"/>
    <property type="match status" value="1"/>
</dbReference>
<evidence type="ECO:0000256" key="12">
    <source>
        <dbReference type="ARBA" id="ARBA00023136"/>
    </source>
</evidence>
<feature type="compositionally biased region" description="Polar residues" evidence="15">
    <location>
        <begin position="235"/>
        <end position="251"/>
    </location>
</feature>
<keyword evidence="8" id="KW-0106">Calcium</keyword>
<organism evidence="17 18">
    <name type="scientific">Cronartium quercuum f. sp. fusiforme G11</name>
    <dbReference type="NCBI Taxonomy" id="708437"/>
    <lineage>
        <taxon>Eukaryota</taxon>
        <taxon>Fungi</taxon>
        <taxon>Dikarya</taxon>
        <taxon>Basidiomycota</taxon>
        <taxon>Pucciniomycotina</taxon>
        <taxon>Pucciniomycetes</taxon>
        <taxon>Pucciniales</taxon>
        <taxon>Coleosporiaceae</taxon>
        <taxon>Cronartium</taxon>
    </lineage>
</organism>
<dbReference type="PANTHER" id="PTHR45792">
    <property type="entry name" value="DIACYLGLYCEROL LIPASE HOMOLOG-RELATED"/>
    <property type="match status" value="1"/>
</dbReference>
<evidence type="ECO:0000256" key="4">
    <source>
        <dbReference type="ARBA" id="ARBA00022553"/>
    </source>
</evidence>
<evidence type="ECO:0000256" key="11">
    <source>
        <dbReference type="ARBA" id="ARBA00023098"/>
    </source>
</evidence>
<dbReference type="InterPro" id="IPR029058">
    <property type="entry name" value="AB_hydrolase_fold"/>
</dbReference>
<evidence type="ECO:0000256" key="10">
    <source>
        <dbReference type="ARBA" id="ARBA00022989"/>
    </source>
</evidence>
<dbReference type="EMBL" id="MU167242">
    <property type="protein sequence ID" value="KAG0147915.1"/>
    <property type="molecule type" value="Genomic_DNA"/>
</dbReference>
<keyword evidence="10" id="KW-1133">Transmembrane helix</keyword>
<evidence type="ECO:0000256" key="7">
    <source>
        <dbReference type="ARBA" id="ARBA00022801"/>
    </source>
</evidence>
<keyword evidence="7" id="KW-0378">Hydrolase</keyword>
<reference evidence="17" key="1">
    <citation type="submission" date="2013-11" db="EMBL/GenBank/DDBJ databases">
        <title>Genome sequence of the fusiform rust pathogen reveals effectors for host alternation and coevolution with pine.</title>
        <authorList>
            <consortium name="DOE Joint Genome Institute"/>
            <person name="Smith K."/>
            <person name="Pendleton A."/>
            <person name="Kubisiak T."/>
            <person name="Anderson C."/>
            <person name="Salamov A."/>
            <person name="Aerts A."/>
            <person name="Riley R."/>
            <person name="Clum A."/>
            <person name="Lindquist E."/>
            <person name="Ence D."/>
            <person name="Campbell M."/>
            <person name="Kronenberg Z."/>
            <person name="Feau N."/>
            <person name="Dhillon B."/>
            <person name="Hamelin R."/>
            <person name="Burleigh J."/>
            <person name="Smith J."/>
            <person name="Yandell M."/>
            <person name="Nelson C."/>
            <person name="Grigoriev I."/>
            <person name="Davis J."/>
        </authorList>
    </citation>
    <scope>NUCLEOTIDE SEQUENCE</scope>
    <source>
        <strain evidence="17">G11</strain>
    </source>
</reference>
<dbReference type="EC" id="3.1.1.116" evidence="14"/>
<evidence type="ECO:0000259" key="16">
    <source>
        <dbReference type="Pfam" id="PF01764"/>
    </source>
</evidence>
<dbReference type="Proteomes" id="UP000886653">
    <property type="component" value="Unassembled WGS sequence"/>
</dbReference>
<dbReference type="PANTHER" id="PTHR45792:SF8">
    <property type="entry name" value="DIACYLGLYCEROL LIPASE-ALPHA"/>
    <property type="match status" value="1"/>
</dbReference>
<dbReference type="Pfam" id="PF01764">
    <property type="entry name" value="Lipase_3"/>
    <property type="match status" value="1"/>
</dbReference>
<evidence type="ECO:0000256" key="15">
    <source>
        <dbReference type="SAM" id="MobiDB-lite"/>
    </source>
</evidence>
<dbReference type="SUPFAM" id="SSF53474">
    <property type="entry name" value="alpha/beta-Hydrolases"/>
    <property type="match status" value="1"/>
</dbReference>
<dbReference type="GO" id="GO:0046340">
    <property type="term" value="P:diacylglycerol catabolic process"/>
    <property type="evidence" value="ECO:0007669"/>
    <property type="project" value="TreeGrafter"/>
</dbReference>
<dbReference type="CDD" id="cd00519">
    <property type="entry name" value="Lipase_3"/>
    <property type="match status" value="1"/>
</dbReference>
<evidence type="ECO:0000256" key="9">
    <source>
        <dbReference type="ARBA" id="ARBA00022963"/>
    </source>
</evidence>
<dbReference type="InterPro" id="IPR002921">
    <property type="entry name" value="Fungal_lipase-type"/>
</dbReference>
<dbReference type="GO" id="GO:0046872">
    <property type="term" value="F:metal ion binding"/>
    <property type="evidence" value="ECO:0007669"/>
    <property type="project" value="UniProtKB-KW"/>
</dbReference>
<feature type="domain" description="Fungal lipase-type" evidence="16">
    <location>
        <begin position="435"/>
        <end position="566"/>
    </location>
</feature>
<keyword evidence="18" id="KW-1185">Reference proteome</keyword>
<dbReference type="InterPro" id="IPR052214">
    <property type="entry name" value="DAG_Lipase-Related"/>
</dbReference>
<keyword evidence="6" id="KW-0479">Metal-binding</keyword>
<dbReference type="GO" id="GO:0005886">
    <property type="term" value="C:plasma membrane"/>
    <property type="evidence" value="ECO:0007669"/>
    <property type="project" value="UniProtKB-SubCell"/>
</dbReference>
<feature type="region of interest" description="Disordered" evidence="15">
    <location>
        <begin position="396"/>
        <end position="416"/>
    </location>
</feature>
<sequence>MSYLPHVQQTLFIGTSATDMGFQIAKASTQFGFSFSRKIISTVFDTLAGSPPLVSVRAPESEEGTSTNILSSTINAGISFAERCALQGISLGEQISKTSLDLAFTTVSRLDGFYKTHLSDQYTTFKALKLFVKMVRKQWRDEPDHDPPGGISQFGLLDILKAISCWALLQNLTSAIYSRRIMGELEEIELDSDFATQQQATDLSDERLGFVVVDRETEAERGSEIITGELIHPSQIPSNDSIPPQTSLTPDQQTLQNFKSYAGLCSSSYGGVGYLMFGGVSAKSTPQPVTETDAPIEVGEKSVNNQDETPKEDESVHVPGSLPISDDSTESDSRGKTGEGSASTQPGYSTWNLLTGKHDRELLEHFGELHEESKEPIDNEDIISETGTIDWYEGDAEPTESKVSDPLPTKPHRPSSRQAPRYFILTDHIKKKVILCLRGTFSLDDLATDLTCEYEFFEPASYWDTPYPDMSSAEQTRASFKIHSGFAEVAEMIGNSKTGALHKTLSKVLRQRSGYTLDLVGHSLGAGVAAILALMWAELSSLIHREQFFRGAEVLRCVCSSSPRTTQTTRKGGLPSGIPVKVYGMAPPCSVSATLSDLSRDMISSFVYSTDAISRLSLGHILDLKTVSAWICHSEALAHTKVFEPSSEPDSQSPKESGGGIWEKVIKYYRMKNQTLQKMGATEDKNVQEKEMEELEQWLISARKTLEANLVHAELFPPGTTYWYLPVGSDLKFPSPLHSESKQNEENLLRDESWTNKKGRLLKVTGQVEKVFGQMIFSKEMLSCHLPHNYLKVIQNEI</sequence>
<feature type="compositionally biased region" description="Polar residues" evidence="15">
    <location>
        <begin position="340"/>
        <end position="351"/>
    </location>
</feature>
<evidence type="ECO:0000256" key="14">
    <source>
        <dbReference type="ARBA" id="ARBA00026104"/>
    </source>
</evidence>
<evidence type="ECO:0000256" key="3">
    <source>
        <dbReference type="ARBA" id="ARBA00022475"/>
    </source>
</evidence>